<feature type="region of interest" description="Disordered" evidence="1">
    <location>
        <begin position="165"/>
        <end position="201"/>
    </location>
</feature>
<gene>
    <name evidence="2" type="ORF">M422DRAFT_272274</name>
</gene>
<reference evidence="2 3" key="1">
    <citation type="submission" date="2014-06" db="EMBL/GenBank/DDBJ databases">
        <title>Evolutionary Origins and Diversification of the Mycorrhizal Mutualists.</title>
        <authorList>
            <consortium name="DOE Joint Genome Institute"/>
            <consortium name="Mycorrhizal Genomics Consortium"/>
            <person name="Kohler A."/>
            <person name="Kuo A."/>
            <person name="Nagy L.G."/>
            <person name="Floudas D."/>
            <person name="Copeland A."/>
            <person name="Barry K.W."/>
            <person name="Cichocki N."/>
            <person name="Veneault-Fourrey C."/>
            <person name="LaButti K."/>
            <person name="Lindquist E.A."/>
            <person name="Lipzen A."/>
            <person name="Lundell T."/>
            <person name="Morin E."/>
            <person name="Murat C."/>
            <person name="Riley R."/>
            <person name="Ohm R."/>
            <person name="Sun H."/>
            <person name="Tunlid A."/>
            <person name="Henrissat B."/>
            <person name="Grigoriev I.V."/>
            <person name="Hibbett D.S."/>
            <person name="Martin F."/>
        </authorList>
    </citation>
    <scope>NUCLEOTIDE SEQUENCE [LARGE SCALE GENOMIC DNA]</scope>
    <source>
        <strain evidence="2 3">SS14</strain>
    </source>
</reference>
<dbReference type="HOGENOM" id="CLU_1361179_0_0_1"/>
<name>A0A0C9UBZ7_SPHS4</name>
<proteinExistence type="predicted"/>
<sequence length="201" mass="22982">MPSNSEVDNLSDSMSEGSDCSNKTEPLSSFWNQYDAAVDQWWLLTGRLDYLTFLSISDDFCDMLSSSRKCSFLMEVLQEQIMRLQLLSRLFHQSCILAYVAIDCNASESISQTTQLFHITYIVHHIRKNQVDVLKHILHCGTFQPWVTYYREWWEAVVSGMIGAPEAKHEEVNETGGEEDNPDEEGGEGNAEEEEEVVEDI</sequence>
<protein>
    <submittedName>
        <fullName evidence="2">Uncharacterized protein</fullName>
    </submittedName>
</protein>
<dbReference type="Proteomes" id="UP000054279">
    <property type="component" value="Unassembled WGS sequence"/>
</dbReference>
<accession>A0A0C9UBZ7</accession>
<evidence type="ECO:0000313" key="2">
    <source>
        <dbReference type="EMBL" id="KIJ26642.1"/>
    </source>
</evidence>
<dbReference type="EMBL" id="KN837362">
    <property type="protein sequence ID" value="KIJ26642.1"/>
    <property type="molecule type" value="Genomic_DNA"/>
</dbReference>
<dbReference type="AlphaFoldDB" id="A0A0C9UBZ7"/>
<keyword evidence="3" id="KW-1185">Reference proteome</keyword>
<feature type="compositionally biased region" description="Acidic residues" evidence="1">
    <location>
        <begin position="176"/>
        <end position="201"/>
    </location>
</feature>
<feature type="region of interest" description="Disordered" evidence="1">
    <location>
        <begin position="1"/>
        <end position="21"/>
    </location>
</feature>
<evidence type="ECO:0000313" key="3">
    <source>
        <dbReference type="Proteomes" id="UP000054279"/>
    </source>
</evidence>
<organism evidence="2 3">
    <name type="scientific">Sphaerobolus stellatus (strain SS14)</name>
    <dbReference type="NCBI Taxonomy" id="990650"/>
    <lineage>
        <taxon>Eukaryota</taxon>
        <taxon>Fungi</taxon>
        <taxon>Dikarya</taxon>
        <taxon>Basidiomycota</taxon>
        <taxon>Agaricomycotina</taxon>
        <taxon>Agaricomycetes</taxon>
        <taxon>Phallomycetidae</taxon>
        <taxon>Geastrales</taxon>
        <taxon>Sphaerobolaceae</taxon>
        <taxon>Sphaerobolus</taxon>
    </lineage>
</organism>
<evidence type="ECO:0000256" key="1">
    <source>
        <dbReference type="SAM" id="MobiDB-lite"/>
    </source>
</evidence>